<gene>
    <name evidence="2" type="ORF">EGV54_04625</name>
</gene>
<dbReference type="GO" id="GO:0031012">
    <property type="term" value="C:extracellular matrix"/>
    <property type="evidence" value="ECO:0007669"/>
    <property type="project" value="TreeGrafter"/>
</dbReference>
<organism evidence="2 3">
    <name type="scientific">Staphylococcus pseudintermedius</name>
    <dbReference type="NCBI Taxonomy" id="283734"/>
    <lineage>
        <taxon>Bacteria</taxon>
        <taxon>Bacillati</taxon>
        <taxon>Bacillota</taxon>
        <taxon>Bacilli</taxon>
        <taxon>Bacillales</taxon>
        <taxon>Staphylococcaceae</taxon>
        <taxon>Staphylococcus</taxon>
        <taxon>Staphylococcus intermedius group</taxon>
    </lineage>
</organism>
<reference evidence="2 3" key="1">
    <citation type="submission" date="2018-11" db="EMBL/GenBank/DDBJ databases">
        <authorList>
            <consortium name="Veterinary Laboratory Investigation and Response Network"/>
        </authorList>
    </citation>
    <scope>NUCLEOTIDE SEQUENCE [LARGE SCALE GENOMIC DNA]</scope>
    <source>
        <strain evidence="2 3">SPSE-18-VL-LA-PA-Ryan-0021</strain>
    </source>
</reference>
<dbReference type="PANTHER" id="PTHR24023:SF1082">
    <property type="entry name" value="COLLAGEN TRIPLE HELIX REPEAT"/>
    <property type="match status" value="1"/>
</dbReference>
<dbReference type="AlphaFoldDB" id="A0A8H9BV72"/>
<dbReference type="EMBL" id="AAXKXX010000004">
    <property type="protein sequence ID" value="EGQ4384376.1"/>
    <property type="molecule type" value="Genomic_DNA"/>
</dbReference>
<evidence type="ECO:0000313" key="3">
    <source>
        <dbReference type="Proteomes" id="UP000600220"/>
    </source>
</evidence>
<evidence type="ECO:0000256" key="1">
    <source>
        <dbReference type="SAM" id="MobiDB-lite"/>
    </source>
</evidence>
<evidence type="ECO:0000313" key="2">
    <source>
        <dbReference type="EMBL" id="EGQ4384376.1"/>
    </source>
</evidence>
<dbReference type="InterPro" id="IPR050149">
    <property type="entry name" value="Collagen_superfamily"/>
</dbReference>
<dbReference type="PANTHER" id="PTHR24023">
    <property type="entry name" value="COLLAGEN ALPHA"/>
    <property type="match status" value="1"/>
</dbReference>
<dbReference type="Proteomes" id="UP000600220">
    <property type="component" value="Unassembled WGS sequence"/>
</dbReference>
<sequence>MAKNLLNELIYVDFKEVSSIQLKQGDTSPILIKLINNAGVKSYKSLKEYAAESSSQRATVYLSTSKNTVVFKQSFEVKNGAVALTINQVLPVGTYFLEILYDGKVYPSANSLSVRINPSADIAQEDIISLETIEAIESNILSKVLPQVQEQIDALLSNQVQKYLAENGHTLRGERGETGARGLTGERGADGTSVTITKTETLSNGDKKITFSTGETITIPKGNKGEDGISLTINNVDNDSDPSNVKITFSDNTVISIPKGINGERGERGLKGENGRDGSIVTIDEDTGFWKIDDELTEVKARVEALSDVPMDNVAGLKEKLSLIEQSTEQQIARLRQQELAEINRKIEGVAPQVTQQNQQYVDRKIEELIDSAPENLNTLNEIAQKLQEDSALSASLVKQISSKAATQEVQEGLQSKANKQHTHNISDITGLTEQLNQKVESASTESLESYKTEADEKFALKNHNHNDVYAPLSHNHSVEQVTGLEERLEQVARGVNGKDGKSITITSSITKPDGDIEVTFSDNTKITIPKGVKGDRGERGIQGVAGNDGKSIGIKNVEEATVTTGGWGWFGGGTTTKVMRITFTDGKTADIPHGLQGERGEKGEPFKFEDFTSEQLKQLSPIADTGWLPVSLQNGFFNENESTSKLSYRIIRDESIGIINISGRIKTPNTLTRGLKYIASIPIKNDKVTALTAYASNYSGVSQTPTFSMFYENKTLTINTVTEIPANTVFDINGTTIVNLT</sequence>
<name>A0A8H9BV72_STAPS</name>
<evidence type="ECO:0008006" key="4">
    <source>
        <dbReference type="Google" id="ProtNLM"/>
    </source>
</evidence>
<dbReference type="GO" id="GO:0005615">
    <property type="term" value="C:extracellular space"/>
    <property type="evidence" value="ECO:0007669"/>
    <property type="project" value="TreeGrafter"/>
</dbReference>
<comment type="caution">
    <text evidence="2">The sequence shown here is derived from an EMBL/GenBank/DDBJ whole genome shotgun (WGS) entry which is preliminary data.</text>
</comment>
<dbReference type="Pfam" id="PF12789">
    <property type="entry name" value="PTR"/>
    <property type="match status" value="2"/>
</dbReference>
<accession>A0A8H9BV72</accession>
<proteinExistence type="predicted"/>
<protein>
    <recommendedName>
        <fullName evidence="4">DUF2479 domain-containing protein</fullName>
    </recommendedName>
</protein>
<feature type="region of interest" description="Disordered" evidence="1">
    <location>
        <begin position="172"/>
        <end position="191"/>
    </location>
</feature>
<keyword evidence="3" id="KW-1185">Reference proteome</keyword>